<comment type="caution">
    <text evidence="2">The sequence shown here is derived from an EMBL/GenBank/DDBJ whole genome shotgun (WGS) entry which is preliminary data.</text>
</comment>
<gene>
    <name evidence="2" type="ORF">KDL01_01540</name>
</gene>
<sequence length="888" mass="98612">MTNLPMTDHLIALPGTSDWAMWTWGGLRSAGFPVSTVLALAHSEAATAADEAHQARVGLSQQIAESLRLFSERFDEFRERFPGHPLTRRGSGPLRAIKALRAGRVPSEFEGMQELGLSLAELHTLAENEQAAQSRFAAAYDAAVAATSATLVDLAGDPRVGEAGLWQNRQAYHTGVSRLAARGKDAPRNSDHRQYEQLVARMIQRYAAKNETIGFFGPVGWIRLGQDGPPMTADHGPDLVRKRFVHIEQWTVDTLAAVIGAEPGMEVWLRPRPMPDYRLEGDQLSGPVGVWPTKSLPYSAAPQTLPPLEAAVLHGCTGQQAARDIAADVLARPELEATDAEQVYAVLRDLVGRGVIVWRLDVPFFTDADLLLAEFLETVDDASLREPALAKLRELQAAKAAVVAAAGTVDELDQALQHLESTFERLTGQAATRAHGKTYAARTLAYEDCQRDIDVRLGPELMTELGGALEPLLRSARWLCGSTAQRHRDLLEPVFDELAAQIGPRMPLAALFPRMPEVFDMWDVGPNPKTEARIASMKAELSRRWRDILDLDDLSEHRVHRSLAEVRSRAEKVFPEISPGWRMGHLHCPDMMISATSAEAVNRGDYQLVLGEIHLAHNTLGVSLFADTHPDRADFERCAEADLGMQRVTGLGPREWSGTLGRFRPALPETKTTYLMVSDEPVSHFADYQPPRSKQITFLELVVERIDGKIMVSTLDGRFQAEFMEMFGDSVTFSVFNSLRLFSTEPHTPRITLDRFVLQRETWRFPVGNVPADGASEAERFAAIRRWATELGLPRLAFYTTPVEPKPLFLDLHSPVLVEIFAKIARRTLHDAGEDALMGVSEMLPDIEHSWLSDARGEHYTSELRLVAVDLIEDQLPTRQLLEDTLTR</sequence>
<evidence type="ECO:0000259" key="1">
    <source>
        <dbReference type="Pfam" id="PF04738"/>
    </source>
</evidence>
<evidence type="ECO:0000313" key="3">
    <source>
        <dbReference type="Proteomes" id="UP000675781"/>
    </source>
</evidence>
<dbReference type="RefSeq" id="WP_212526460.1">
    <property type="nucleotide sequence ID" value="NZ_JAGSOG010000004.1"/>
</dbReference>
<dbReference type="AlphaFoldDB" id="A0A941EJZ5"/>
<accession>A0A941EJZ5</accession>
<evidence type="ECO:0000313" key="2">
    <source>
        <dbReference type="EMBL" id="MBR7831922.1"/>
    </source>
</evidence>
<protein>
    <submittedName>
        <fullName evidence="2">Lantibiotic dehydratase</fullName>
    </submittedName>
</protein>
<name>A0A941EJZ5_9ACTN</name>
<proteinExistence type="predicted"/>
<reference evidence="2" key="1">
    <citation type="submission" date="2021-04" db="EMBL/GenBank/DDBJ databases">
        <title>Genome based classification of Actinospica acidithermotolerans sp. nov., an actinobacterium isolated from an Indonesian hot spring.</title>
        <authorList>
            <person name="Kusuma A.B."/>
            <person name="Putra K.E."/>
            <person name="Nafisah S."/>
            <person name="Loh J."/>
            <person name="Nouioui I."/>
            <person name="Goodfellow M."/>
        </authorList>
    </citation>
    <scope>NUCLEOTIDE SEQUENCE</scope>
    <source>
        <strain evidence="2">CSCA 57</strain>
    </source>
</reference>
<feature type="domain" description="Lantibiotic dehydratase N-terminal" evidence="1">
    <location>
        <begin position="743"/>
        <end position="820"/>
    </location>
</feature>
<feature type="domain" description="Lantibiotic dehydratase N-terminal" evidence="1">
    <location>
        <begin position="161"/>
        <end position="478"/>
    </location>
</feature>
<keyword evidence="3" id="KW-1185">Reference proteome</keyword>
<dbReference type="InterPro" id="IPR006827">
    <property type="entry name" value="Lant_deHydtase_N"/>
</dbReference>
<dbReference type="Pfam" id="PF04738">
    <property type="entry name" value="Lant_dehydr_N"/>
    <property type="match status" value="2"/>
</dbReference>
<dbReference type="EMBL" id="JAGSOG010000004">
    <property type="protein sequence ID" value="MBR7831922.1"/>
    <property type="molecule type" value="Genomic_DNA"/>
</dbReference>
<organism evidence="2 3">
    <name type="scientific">Actinospica durhamensis</name>
    <dbReference type="NCBI Taxonomy" id="1508375"/>
    <lineage>
        <taxon>Bacteria</taxon>
        <taxon>Bacillati</taxon>
        <taxon>Actinomycetota</taxon>
        <taxon>Actinomycetes</taxon>
        <taxon>Catenulisporales</taxon>
        <taxon>Actinospicaceae</taxon>
        <taxon>Actinospica</taxon>
    </lineage>
</organism>
<dbReference type="Proteomes" id="UP000675781">
    <property type="component" value="Unassembled WGS sequence"/>
</dbReference>